<gene>
    <name evidence="2" type="ORF">AVDCRST_MAG11-1150</name>
</gene>
<feature type="compositionally biased region" description="Basic residues" evidence="1">
    <location>
        <begin position="363"/>
        <end position="374"/>
    </location>
</feature>
<accession>A0A6J4KIH5</accession>
<organism evidence="2">
    <name type="scientific">uncultured Gemmatimonadaceae bacterium</name>
    <dbReference type="NCBI Taxonomy" id="246130"/>
    <lineage>
        <taxon>Bacteria</taxon>
        <taxon>Pseudomonadati</taxon>
        <taxon>Gemmatimonadota</taxon>
        <taxon>Gemmatimonadia</taxon>
        <taxon>Gemmatimonadales</taxon>
        <taxon>Gemmatimonadaceae</taxon>
        <taxon>environmental samples</taxon>
    </lineage>
</organism>
<feature type="compositionally biased region" description="Basic residues" evidence="1">
    <location>
        <begin position="662"/>
        <end position="683"/>
    </location>
</feature>
<evidence type="ECO:0000313" key="2">
    <source>
        <dbReference type="EMBL" id="CAA9305874.1"/>
    </source>
</evidence>
<feature type="compositionally biased region" description="Low complexity" evidence="1">
    <location>
        <begin position="163"/>
        <end position="174"/>
    </location>
</feature>
<feature type="compositionally biased region" description="Basic residues" evidence="1">
    <location>
        <begin position="151"/>
        <end position="162"/>
    </location>
</feature>
<feature type="compositionally biased region" description="Basic and acidic residues" evidence="1">
    <location>
        <begin position="241"/>
        <end position="286"/>
    </location>
</feature>
<evidence type="ECO:0000256" key="1">
    <source>
        <dbReference type="SAM" id="MobiDB-lite"/>
    </source>
</evidence>
<feature type="compositionally biased region" description="Basic residues" evidence="1">
    <location>
        <begin position="287"/>
        <end position="305"/>
    </location>
</feature>
<feature type="compositionally biased region" description="Basic and acidic residues" evidence="1">
    <location>
        <begin position="74"/>
        <end position="99"/>
    </location>
</feature>
<feature type="compositionally biased region" description="Basic residues" evidence="1">
    <location>
        <begin position="522"/>
        <end position="531"/>
    </location>
</feature>
<protein>
    <submittedName>
        <fullName evidence="2">Uncharacterized protein</fullName>
    </submittedName>
</protein>
<feature type="compositionally biased region" description="Basic residues" evidence="1">
    <location>
        <begin position="106"/>
        <end position="120"/>
    </location>
</feature>
<feature type="compositionally biased region" description="Basic and acidic residues" evidence="1">
    <location>
        <begin position="684"/>
        <end position="698"/>
    </location>
</feature>
<feature type="compositionally biased region" description="Basic and acidic residues" evidence="1">
    <location>
        <begin position="175"/>
        <end position="188"/>
    </location>
</feature>
<sequence>ALSAIPRRARHGRGRPPPPPGRRAARRAGADPARAPRLRGGRRPHARRLGADHRLLQQAGGRVPARPAGYAGPDDERAAHGARHDHVAGQHGAPRRDPPRAGAARRPAHAHRGRGATPRRRAADGGDGAVQHPLDRDRLVADGDGAGLPARHQRHPAARARQRGGAAAPLGQPRRAADDHGVVPEGARHQVGGRADALALPQVHGARQQPRLVHGHPARDAADHRPAVPPLVPRDHVRRAPAGERGDAPDAAPVRRPDRPEHRPGDRAADRPHRRGDGARARGARQERRRRRSHVRPLVARRRALHPVPAQHGGAAHRGGERPDRHADHAGHREAARPPARAAEVRAPHELPEPLAGRDVAAPRHRGVRAHRRGGAGADGGAAARAVRAQLRRARPAAGRARRQRPGPAGVRDPRRPARRLRRGEARGGAAGRRRRGVGGDARDVGGGAGDPGRLVRGADGAAVPRSRQGPARGAALSEDGAVPRRPAAAAVRRRGVDAPAADGGLGGRPRLGGADRWPAHGARRRAPRVRRAGDAAQHGVLPRRGEARRDARRARRAAGADAARRSLQVVDGEHGRGVDAVGARAVRVPVHVAQRLGREGGRAPRAVRRGGAPGHAAPRGPRRRERGRDARALRRRPRRRGARAAQGVRRRGGHRGDARPRGRGGGRGARRHRRAAHHRAHAPGRERAGRRGADRRGAGRTALRARLDLPRARRHPPPRGGGDARHRGGLLHELHDVRRAGRVAGARDRALPGCAGRRAAERLPAGRRVDRREGCGRRGAGGAWARRDVRLPAAAPRAVVRDVPDAVQRAADERAV</sequence>
<dbReference type="AlphaFoldDB" id="A0A6J4KIH5"/>
<feature type="non-terminal residue" evidence="2">
    <location>
        <position position="817"/>
    </location>
</feature>
<feature type="compositionally biased region" description="Basic residues" evidence="1">
    <location>
        <begin position="390"/>
        <end position="405"/>
    </location>
</feature>
<feature type="compositionally biased region" description="Basic and acidic residues" evidence="1">
    <location>
        <begin position="318"/>
        <end position="336"/>
    </location>
</feature>
<feature type="compositionally biased region" description="Basic and acidic residues" evidence="1">
    <location>
        <begin position="217"/>
        <end position="226"/>
    </location>
</feature>
<feature type="compositionally biased region" description="Low complexity" evidence="1">
    <location>
        <begin position="512"/>
        <end position="521"/>
    </location>
</feature>
<feature type="region of interest" description="Disordered" evidence="1">
    <location>
        <begin position="596"/>
        <end position="728"/>
    </location>
</feature>
<feature type="compositionally biased region" description="Low complexity" evidence="1">
    <location>
        <begin position="480"/>
        <end position="491"/>
    </location>
</feature>
<feature type="region of interest" description="Disordered" evidence="1">
    <location>
        <begin position="1"/>
        <end position="569"/>
    </location>
</feature>
<feature type="compositionally biased region" description="Basic residues" evidence="1">
    <location>
        <begin position="36"/>
        <end position="48"/>
    </location>
</feature>
<feature type="compositionally biased region" description="Basic residues" evidence="1">
    <location>
        <begin position="634"/>
        <end position="654"/>
    </location>
</feature>
<feature type="compositionally biased region" description="Basic and acidic residues" evidence="1">
    <location>
        <begin position="343"/>
        <end position="352"/>
    </location>
</feature>
<reference evidence="2" key="1">
    <citation type="submission" date="2020-02" db="EMBL/GenBank/DDBJ databases">
        <authorList>
            <person name="Meier V. D."/>
        </authorList>
    </citation>
    <scope>NUCLEOTIDE SEQUENCE</scope>
    <source>
        <strain evidence="2">AVDCRST_MAG11</strain>
    </source>
</reference>
<proteinExistence type="predicted"/>
<feature type="non-terminal residue" evidence="2">
    <location>
        <position position="1"/>
    </location>
</feature>
<dbReference type="EMBL" id="CADCTU010000262">
    <property type="protein sequence ID" value="CAA9305874.1"/>
    <property type="molecule type" value="Genomic_DNA"/>
</dbReference>
<name>A0A6J4KIH5_9BACT</name>